<dbReference type="STRING" id="1121001.SAMN02745857_00535"/>
<evidence type="ECO:0000256" key="3">
    <source>
        <dbReference type="SAM" id="SignalP"/>
    </source>
</evidence>
<proteinExistence type="predicted"/>
<feature type="region of interest" description="Disordered" evidence="2">
    <location>
        <begin position="137"/>
        <end position="188"/>
    </location>
</feature>
<keyword evidence="1" id="KW-0378">Hydrolase</keyword>
<sequence>MFKPLPLVAALLVLTVPLAHAAWPVWQADVYYAAGSIVSYNGHDYQALVSQTDYAATGWNPNSASLWRDLGTSSNAVTPQPTPIPTALPSPQPTAAPAGGCYAAWDSSKAYNGGAQVSYAGRNYVARWWTQGDIPASNTAEGRPWNDAGSCGTALPTATPMPTATPRPSATPAPTPIPTATPRPTVTPTPAPACASWLQSQTYAAGDVVAYQGKTYTALVPHTLAPGVDWNPGSTATLWQAGGSCKPLVQPVPKFAAPALSWQEHWFEHQQNMKLIAYNDTVALYFDDDVNRDAGKWMLPYLTKMWQYAQQTYGPATLTTDRMYSLHHEAKYYGGHPSTVYDASHDYHNVSDVGGSNWINPQYEVVTHETGHVVESIASGKHGSPAFPLWGDSKWMEFYIYDAYVALGMSAQASDVYNRWTNDSDSFPRAGTNWFRDWFYPLWRDHGHAQVMNRYFQLVGQYFPNNGRDYTRNMNWGEYIHFMSGAAGTDLKAQAATAFGWPADWETQYQQAKRDFPNIRY</sequence>
<protein>
    <submittedName>
        <fullName evidence="5">Chitodextrinase</fullName>
    </submittedName>
</protein>
<dbReference type="GO" id="GO:0005975">
    <property type="term" value="P:carbohydrate metabolic process"/>
    <property type="evidence" value="ECO:0007669"/>
    <property type="project" value="InterPro"/>
</dbReference>
<evidence type="ECO:0000256" key="2">
    <source>
        <dbReference type="SAM" id="MobiDB-lite"/>
    </source>
</evidence>
<dbReference type="InterPro" id="IPR003610">
    <property type="entry name" value="CBM5/12"/>
</dbReference>
<feature type="domain" description="Chitin-binding type-3" evidence="4">
    <location>
        <begin position="194"/>
        <end position="242"/>
    </location>
</feature>
<evidence type="ECO:0000256" key="1">
    <source>
        <dbReference type="ARBA" id="ARBA00022801"/>
    </source>
</evidence>
<evidence type="ECO:0000259" key="4">
    <source>
        <dbReference type="SMART" id="SM00495"/>
    </source>
</evidence>
<dbReference type="AlphaFoldDB" id="A0A1W1X3G6"/>
<dbReference type="SMART" id="SM00495">
    <property type="entry name" value="ChtBD3"/>
    <property type="match status" value="3"/>
</dbReference>
<dbReference type="GO" id="GO:0004553">
    <property type="term" value="F:hydrolase activity, hydrolyzing O-glycosyl compounds"/>
    <property type="evidence" value="ECO:0007669"/>
    <property type="project" value="InterPro"/>
</dbReference>
<feature type="chain" id="PRO_5012619260" evidence="3">
    <location>
        <begin position="22"/>
        <end position="521"/>
    </location>
</feature>
<feature type="domain" description="Chitin-binding type-3" evidence="4">
    <location>
        <begin position="102"/>
        <end position="148"/>
    </location>
</feature>
<dbReference type="Pfam" id="PF02839">
    <property type="entry name" value="CBM_5_12"/>
    <property type="match status" value="3"/>
</dbReference>
<dbReference type="InterPro" id="IPR036573">
    <property type="entry name" value="CBM_sf_5/12"/>
</dbReference>
<dbReference type="GO" id="GO:0005576">
    <property type="term" value="C:extracellular region"/>
    <property type="evidence" value="ECO:0007669"/>
    <property type="project" value="InterPro"/>
</dbReference>
<keyword evidence="6" id="KW-1185">Reference proteome</keyword>
<name>A0A1W1X3G6_9NEIS</name>
<gene>
    <name evidence="5" type="ORF">SAMN02745857_00535</name>
</gene>
<dbReference type="CDD" id="cd12214">
    <property type="entry name" value="ChiA1_BD"/>
    <property type="match status" value="2"/>
</dbReference>
<organism evidence="5 6">
    <name type="scientific">Andreprevotia lacus DSM 23236</name>
    <dbReference type="NCBI Taxonomy" id="1121001"/>
    <lineage>
        <taxon>Bacteria</taxon>
        <taxon>Pseudomonadati</taxon>
        <taxon>Pseudomonadota</taxon>
        <taxon>Betaproteobacteria</taxon>
        <taxon>Neisseriales</taxon>
        <taxon>Chitinibacteraceae</taxon>
        <taxon>Andreprevotia</taxon>
    </lineage>
</organism>
<feature type="domain" description="Chitin-binding type-3" evidence="4">
    <location>
        <begin position="23"/>
        <end position="70"/>
    </location>
</feature>
<feature type="signal peptide" evidence="3">
    <location>
        <begin position="1"/>
        <end position="21"/>
    </location>
</feature>
<accession>A0A1W1X3G6</accession>
<keyword evidence="3" id="KW-0732">Signal</keyword>
<feature type="compositionally biased region" description="Low complexity" evidence="2">
    <location>
        <begin position="153"/>
        <end position="162"/>
    </location>
</feature>
<feature type="compositionally biased region" description="Pro residues" evidence="2">
    <location>
        <begin position="163"/>
        <end position="188"/>
    </location>
</feature>
<dbReference type="RefSeq" id="WP_176216742.1">
    <property type="nucleotide sequence ID" value="NZ_FWXD01000002.1"/>
</dbReference>
<dbReference type="EMBL" id="FWXD01000002">
    <property type="protein sequence ID" value="SMC18340.1"/>
    <property type="molecule type" value="Genomic_DNA"/>
</dbReference>
<dbReference type="Gene3D" id="2.10.10.20">
    <property type="entry name" value="Carbohydrate-binding module superfamily 5/12"/>
    <property type="match status" value="3"/>
</dbReference>
<evidence type="ECO:0000313" key="5">
    <source>
        <dbReference type="EMBL" id="SMC18340.1"/>
    </source>
</evidence>
<dbReference type="CDD" id="cd12215">
    <property type="entry name" value="ChiC_BD"/>
    <property type="match status" value="1"/>
</dbReference>
<dbReference type="GO" id="GO:0030246">
    <property type="term" value="F:carbohydrate binding"/>
    <property type="evidence" value="ECO:0007669"/>
    <property type="project" value="InterPro"/>
</dbReference>
<dbReference type="SUPFAM" id="SSF51055">
    <property type="entry name" value="Carbohydrate binding domain"/>
    <property type="match status" value="3"/>
</dbReference>
<evidence type="ECO:0000313" key="6">
    <source>
        <dbReference type="Proteomes" id="UP000192761"/>
    </source>
</evidence>
<reference evidence="5 6" key="1">
    <citation type="submission" date="2017-04" db="EMBL/GenBank/DDBJ databases">
        <authorList>
            <person name="Afonso C.L."/>
            <person name="Miller P.J."/>
            <person name="Scott M.A."/>
            <person name="Spackman E."/>
            <person name="Goraichik I."/>
            <person name="Dimitrov K.M."/>
            <person name="Suarez D.L."/>
            <person name="Swayne D.E."/>
        </authorList>
    </citation>
    <scope>NUCLEOTIDE SEQUENCE [LARGE SCALE GENOMIC DNA]</scope>
    <source>
        <strain evidence="5 6">DSM 23236</strain>
    </source>
</reference>
<dbReference type="Proteomes" id="UP000192761">
    <property type="component" value="Unassembled WGS sequence"/>
</dbReference>